<evidence type="ECO:0000313" key="1">
    <source>
        <dbReference type="EMBL" id="KAK4444327.1"/>
    </source>
</evidence>
<feature type="non-terminal residue" evidence="1">
    <location>
        <position position="1"/>
    </location>
</feature>
<evidence type="ECO:0008006" key="3">
    <source>
        <dbReference type="Google" id="ProtNLM"/>
    </source>
</evidence>
<reference evidence="1" key="2">
    <citation type="submission" date="2023-05" db="EMBL/GenBank/DDBJ databases">
        <authorList>
            <consortium name="Lawrence Berkeley National Laboratory"/>
            <person name="Steindorff A."/>
            <person name="Hensen N."/>
            <person name="Bonometti L."/>
            <person name="Westerberg I."/>
            <person name="Brannstrom I.O."/>
            <person name="Guillou S."/>
            <person name="Cros-Aarteil S."/>
            <person name="Calhoun S."/>
            <person name="Haridas S."/>
            <person name="Kuo A."/>
            <person name="Mondo S."/>
            <person name="Pangilinan J."/>
            <person name="Riley R."/>
            <person name="Labutti K."/>
            <person name="Andreopoulos B."/>
            <person name="Lipzen A."/>
            <person name="Chen C."/>
            <person name="Yanf M."/>
            <person name="Daum C."/>
            <person name="Ng V."/>
            <person name="Clum A."/>
            <person name="Ohm R."/>
            <person name="Martin F."/>
            <person name="Silar P."/>
            <person name="Natvig D."/>
            <person name="Lalanne C."/>
            <person name="Gautier V."/>
            <person name="Ament-Velasquez S.L."/>
            <person name="Kruys A."/>
            <person name="Hutchinson M.I."/>
            <person name="Powell A.J."/>
            <person name="Barry K."/>
            <person name="Miller A.N."/>
            <person name="Grigoriev I.V."/>
            <person name="Debuchy R."/>
            <person name="Gladieux P."/>
            <person name="Thoren M.H."/>
            <person name="Johannesson H."/>
        </authorList>
    </citation>
    <scope>NUCLEOTIDE SEQUENCE</scope>
    <source>
        <strain evidence="1">PSN243</strain>
    </source>
</reference>
<accession>A0AAV9G943</accession>
<reference evidence="1" key="1">
    <citation type="journal article" date="2023" name="Mol. Phylogenet. Evol.">
        <title>Genome-scale phylogeny and comparative genomics of the fungal order Sordariales.</title>
        <authorList>
            <person name="Hensen N."/>
            <person name="Bonometti L."/>
            <person name="Westerberg I."/>
            <person name="Brannstrom I.O."/>
            <person name="Guillou S."/>
            <person name="Cros-Aarteil S."/>
            <person name="Calhoun S."/>
            <person name="Haridas S."/>
            <person name="Kuo A."/>
            <person name="Mondo S."/>
            <person name="Pangilinan J."/>
            <person name="Riley R."/>
            <person name="LaButti K."/>
            <person name="Andreopoulos B."/>
            <person name="Lipzen A."/>
            <person name="Chen C."/>
            <person name="Yan M."/>
            <person name="Daum C."/>
            <person name="Ng V."/>
            <person name="Clum A."/>
            <person name="Steindorff A."/>
            <person name="Ohm R.A."/>
            <person name="Martin F."/>
            <person name="Silar P."/>
            <person name="Natvig D.O."/>
            <person name="Lalanne C."/>
            <person name="Gautier V."/>
            <person name="Ament-Velasquez S.L."/>
            <person name="Kruys A."/>
            <person name="Hutchinson M.I."/>
            <person name="Powell A.J."/>
            <person name="Barry K."/>
            <person name="Miller A.N."/>
            <person name="Grigoriev I.V."/>
            <person name="Debuchy R."/>
            <person name="Gladieux P."/>
            <person name="Hiltunen Thoren M."/>
            <person name="Johannesson H."/>
        </authorList>
    </citation>
    <scope>NUCLEOTIDE SEQUENCE</scope>
    <source>
        <strain evidence="1">PSN243</strain>
    </source>
</reference>
<comment type="caution">
    <text evidence="1">The sequence shown here is derived from an EMBL/GenBank/DDBJ whole genome shotgun (WGS) entry which is preliminary data.</text>
</comment>
<protein>
    <recommendedName>
        <fullName evidence="3">Aminoglycoside phosphotransferase</fullName>
    </recommendedName>
</protein>
<organism evidence="1 2">
    <name type="scientific">Podospora aff. communis PSN243</name>
    <dbReference type="NCBI Taxonomy" id="3040156"/>
    <lineage>
        <taxon>Eukaryota</taxon>
        <taxon>Fungi</taxon>
        <taxon>Dikarya</taxon>
        <taxon>Ascomycota</taxon>
        <taxon>Pezizomycotina</taxon>
        <taxon>Sordariomycetes</taxon>
        <taxon>Sordariomycetidae</taxon>
        <taxon>Sordariales</taxon>
        <taxon>Podosporaceae</taxon>
        <taxon>Podospora</taxon>
    </lineage>
</organism>
<proteinExistence type="predicted"/>
<dbReference type="EMBL" id="MU865978">
    <property type="protein sequence ID" value="KAK4444327.1"/>
    <property type="molecule type" value="Genomic_DNA"/>
</dbReference>
<gene>
    <name evidence="1" type="ORF">QBC34DRAFT_309117</name>
</gene>
<name>A0AAV9G943_9PEZI</name>
<dbReference type="AlphaFoldDB" id="A0AAV9G943"/>
<keyword evidence="2" id="KW-1185">Reference proteome</keyword>
<dbReference type="Proteomes" id="UP001321760">
    <property type="component" value="Unassembled WGS sequence"/>
</dbReference>
<evidence type="ECO:0000313" key="2">
    <source>
        <dbReference type="Proteomes" id="UP001321760"/>
    </source>
</evidence>
<sequence>LNRLVTHGRTFLLADHFDIPHLRDLAFYKMGVVLSKDYGNPKAWQVDHVVELVELCYEEDRLARWREAVVLYAACRLDVLWEDKSFRTIVGQRGELAMDLIGALVGRLQVC</sequence>